<reference evidence="4" key="1">
    <citation type="submission" date="2009-11" db="EMBL/GenBank/DDBJ databases">
        <title>The complete genome of Sulfurospirillum deleyianum DSM 6946.</title>
        <authorList>
            <consortium name="US DOE Joint Genome Institute (JGI-PGF)"/>
            <person name="Lucas S."/>
            <person name="Copeland A."/>
            <person name="Lapidus A."/>
            <person name="Glavina del Rio T."/>
            <person name="Dalin E."/>
            <person name="Tice H."/>
            <person name="Bruce D."/>
            <person name="Goodwin L."/>
            <person name="Pitluck S."/>
            <person name="Kyrpides N."/>
            <person name="Mavromatis K."/>
            <person name="Ivanova N."/>
            <person name="Ovchinnikova G."/>
            <person name="Munk A.C."/>
            <person name="Lu M."/>
            <person name="Brettin T."/>
            <person name="Detter J.C."/>
            <person name="Han C."/>
            <person name="Tapia R."/>
            <person name="Larimer F."/>
            <person name="Land M."/>
            <person name="Hauser L."/>
            <person name="Markowitz V."/>
            <person name="Cheng J.F."/>
            <person name="Hugenholtz P."/>
            <person name="Woyke T."/>
            <person name="Wu D."/>
            <person name="Aumann P."/>
            <person name="Schneider S."/>
            <person name="Lang E."/>
            <person name="Spring S."/>
            <person name="Klenk H.P."/>
            <person name="Eisen J.A."/>
        </authorList>
    </citation>
    <scope>NUCLEOTIDE SEQUENCE [LARGE SCALE GENOMIC DNA]</scope>
    <source>
        <strain evidence="4">ATCC 51133 / DSM 6946 / 5175</strain>
    </source>
</reference>
<protein>
    <submittedName>
        <fullName evidence="3">Uncharacterized protein</fullName>
    </submittedName>
</protein>
<sequence length="783" mass="90225">MFKKTLSSSQWLNLFLGSVVVAGGIASYSLGNFDGVSFDELGENYIPKKDVKFSDLPLELQKRYIDKEATLAQSKEENLELEHYVDDFGKKIPEDALTMHDLKRMVARLQKTLLFLHHDNLLMATDKDELMRKLEAQQQVFDEEKKGWMEKSTARLSEAEEQHFKNISELTLKLNELQKENVLLSQNSNSENNKLKSEILSFERKQQEVLSTHEKELQKVREEEEAKRSPYEKNIATLKVEITQLYEKLRLKEEEHTKQLGEKENQLKERGVALEKEAQKLTEAEEKRQQLIREQKEEIERLKAEYVQQLAKEKEALAAKEAEALKKVTTQEEKQKQLIAELASAKKHIEALMLENEKDFEKFKHYLEEEKKRYDALVSTQKEGEEASQKRIQGLEASLTKEMEGSTQKEGKIKALESKVATLEAQTQNFETEVQKRLEESNKTHNKNYRIFNEKIAHFDRYKQELLLQLDKQLNEYKTTAQENYDRMKHQNEELVRTNDALSLQTQTYEQELKTLKANLALLNQQSDKNQKEEMSKLKEAHVLIVELKESLKEKEKALEALHVKKEEAKSTRALEHSNEVVALNSKLAMMEKEQRESEVKLKKLYDEVKEKEALHVKLKEELKQKEMAYLEALNAKENALKKSVAVPSQPAPVTKKSEKLSYVSQITCTDMGTGVNAISRQCHNEVKAFLSQYDTSYFFEVTPIVDNGGFASLKLIKSKKMGVEESEIDRISGLANIGLGKARAKAGGDLVTEQLGEGAKISYALSNIELDKARGFQIKVYR</sequence>
<proteinExistence type="predicted"/>
<accession>D1B2L0</accession>
<keyword evidence="1" id="KW-0175">Coiled coil</keyword>
<dbReference type="Proteomes" id="UP000002222">
    <property type="component" value="Chromosome"/>
</dbReference>
<evidence type="ECO:0000313" key="4">
    <source>
        <dbReference type="Proteomes" id="UP000002222"/>
    </source>
</evidence>
<name>D1B2L0_SULD5</name>
<dbReference type="STRING" id="525898.Sdel_1310"/>
<dbReference type="RefSeq" id="WP_012857081.1">
    <property type="nucleotide sequence ID" value="NC_013512.1"/>
</dbReference>
<feature type="transmembrane region" description="Helical" evidence="2">
    <location>
        <begin position="12"/>
        <end position="31"/>
    </location>
</feature>
<feature type="coiled-coil region" evidence="1">
    <location>
        <begin position="406"/>
        <end position="433"/>
    </location>
</feature>
<reference evidence="3 4" key="2">
    <citation type="journal article" date="2010" name="Stand. Genomic Sci.">
        <title>Complete genome sequence of Sulfurospirillum deleyianum type strain (5175).</title>
        <authorList>
            <person name="Sikorski J."/>
            <person name="Lapidus A."/>
            <person name="Copeland A."/>
            <person name="Glavina Del Rio T."/>
            <person name="Nolan M."/>
            <person name="Lucas S."/>
            <person name="Chen F."/>
            <person name="Tice H."/>
            <person name="Cheng J.F."/>
            <person name="Saunders E."/>
            <person name="Bruce D."/>
            <person name="Goodwin L."/>
            <person name="Pitluck S."/>
            <person name="Ovchinnikova G."/>
            <person name="Pati A."/>
            <person name="Ivanova N."/>
            <person name="Mavromatis K."/>
            <person name="Chen A."/>
            <person name="Palaniappan K."/>
            <person name="Chain P."/>
            <person name="Land M."/>
            <person name="Hauser L."/>
            <person name="Chang Y.J."/>
            <person name="Jeffries C.D."/>
            <person name="Brettin T."/>
            <person name="Detter J.C."/>
            <person name="Han C."/>
            <person name="Rohde M."/>
            <person name="Lang E."/>
            <person name="Spring S."/>
            <person name="Goker M."/>
            <person name="Bristow J."/>
            <person name="Eisen J.A."/>
            <person name="Markowitz V."/>
            <person name="Hugenholtz P."/>
            <person name="Kyrpides N.C."/>
            <person name="Klenk H.P."/>
        </authorList>
    </citation>
    <scope>NUCLEOTIDE SEQUENCE [LARGE SCALE GENOMIC DNA]</scope>
    <source>
        <strain evidence="4">ATCC 51133 / DSM 6946 / 5175</strain>
    </source>
</reference>
<evidence type="ECO:0000256" key="1">
    <source>
        <dbReference type="SAM" id="Coils"/>
    </source>
</evidence>
<feature type="coiled-coil region" evidence="1">
    <location>
        <begin position="160"/>
        <end position="355"/>
    </location>
</feature>
<dbReference type="HOGENOM" id="CLU_429429_0_0_7"/>
<gene>
    <name evidence="3" type="ordered locus">Sdel_1310</name>
</gene>
<evidence type="ECO:0000256" key="2">
    <source>
        <dbReference type="SAM" id="Phobius"/>
    </source>
</evidence>
<keyword evidence="2" id="KW-1133">Transmembrane helix</keyword>
<dbReference type="AlphaFoldDB" id="D1B2L0"/>
<keyword evidence="2" id="KW-0812">Transmembrane</keyword>
<dbReference type="KEGG" id="sdl:Sdel_1310"/>
<keyword evidence="4" id="KW-1185">Reference proteome</keyword>
<evidence type="ECO:0000313" key="3">
    <source>
        <dbReference type="EMBL" id="ACZ12330.1"/>
    </source>
</evidence>
<dbReference type="eggNOG" id="COG1196">
    <property type="taxonomic scope" value="Bacteria"/>
</dbReference>
<feature type="coiled-coil region" evidence="1">
    <location>
        <begin position="463"/>
        <end position="640"/>
    </location>
</feature>
<keyword evidence="2" id="KW-0472">Membrane</keyword>
<dbReference type="OrthoDB" id="5337124at2"/>
<dbReference type="EMBL" id="CP001816">
    <property type="protein sequence ID" value="ACZ12330.1"/>
    <property type="molecule type" value="Genomic_DNA"/>
</dbReference>
<organism evidence="3 4">
    <name type="scientific">Sulfurospirillum deleyianum (strain ATCC 51133 / DSM 6946 / 5175)</name>
    <dbReference type="NCBI Taxonomy" id="525898"/>
    <lineage>
        <taxon>Bacteria</taxon>
        <taxon>Pseudomonadati</taxon>
        <taxon>Campylobacterota</taxon>
        <taxon>Epsilonproteobacteria</taxon>
        <taxon>Campylobacterales</taxon>
        <taxon>Sulfurospirillaceae</taxon>
        <taxon>Sulfurospirillum</taxon>
    </lineage>
</organism>